<sequence>MAANAGVEPLDPVKLLLAIFLPPVGVAMEVGLGMHFWINIVLTLFGFIPGIVHAVYVIFSR</sequence>
<protein>
    <submittedName>
        <fullName evidence="7">Proteolipid membrane potential modulator</fullName>
    </submittedName>
</protein>
<dbReference type="OrthoDB" id="9810121at2"/>
<evidence type="ECO:0000256" key="6">
    <source>
        <dbReference type="SAM" id="Phobius"/>
    </source>
</evidence>
<proteinExistence type="inferred from homology"/>
<name>A0A5C5ZSC5_9BACT</name>
<dbReference type="AlphaFoldDB" id="A0A5C5ZSC5"/>
<evidence type="ECO:0000256" key="3">
    <source>
        <dbReference type="ARBA" id="ARBA00022692"/>
    </source>
</evidence>
<dbReference type="PROSITE" id="PS01309">
    <property type="entry name" value="UPF0057"/>
    <property type="match status" value="1"/>
</dbReference>
<evidence type="ECO:0000313" key="8">
    <source>
        <dbReference type="Proteomes" id="UP000315440"/>
    </source>
</evidence>
<evidence type="ECO:0000256" key="5">
    <source>
        <dbReference type="ARBA" id="ARBA00023136"/>
    </source>
</evidence>
<dbReference type="Proteomes" id="UP000315440">
    <property type="component" value="Unassembled WGS sequence"/>
</dbReference>
<dbReference type="EMBL" id="SJPQ01000001">
    <property type="protein sequence ID" value="TWT90136.1"/>
    <property type="molecule type" value="Genomic_DNA"/>
</dbReference>
<dbReference type="PANTHER" id="PTHR21659:SF42">
    <property type="entry name" value="UPF0057 MEMBRANE PROTEIN ZK632.10-RELATED"/>
    <property type="match status" value="1"/>
</dbReference>
<evidence type="ECO:0000256" key="4">
    <source>
        <dbReference type="ARBA" id="ARBA00022989"/>
    </source>
</evidence>
<organism evidence="7 8">
    <name type="scientific">Pseudobythopirellula maris</name>
    <dbReference type="NCBI Taxonomy" id="2527991"/>
    <lineage>
        <taxon>Bacteria</taxon>
        <taxon>Pseudomonadati</taxon>
        <taxon>Planctomycetota</taxon>
        <taxon>Planctomycetia</taxon>
        <taxon>Pirellulales</taxon>
        <taxon>Lacipirellulaceae</taxon>
        <taxon>Pseudobythopirellula</taxon>
    </lineage>
</organism>
<dbReference type="Pfam" id="PF01679">
    <property type="entry name" value="Pmp3"/>
    <property type="match status" value="1"/>
</dbReference>
<comment type="subcellular location">
    <subcellularLocation>
        <location evidence="1">Membrane</location>
    </subcellularLocation>
</comment>
<keyword evidence="3 6" id="KW-0812">Transmembrane</keyword>
<dbReference type="PANTHER" id="PTHR21659">
    <property type="entry name" value="HYDROPHOBIC PROTEIN RCI2 LOW TEMPERATURE AND SALT RESPONSIVE PROTEIN LTI6 -RELATED"/>
    <property type="match status" value="1"/>
</dbReference>
<accession>A0A5C5ZSC5</accession>
<dbReference type="GO" id="GO:0016020">
    <property type="term" value="C:membrane"/>
    <property type="evidence" value="ECO:0007669"/>
    <property type="project" value="UniProtKB-SubCell"/>
</dbReference>
<keyword evidence="5 6" id="KW-0472">Membrane</keyword>
<reference evidence="7 8" key="1">
    <citation type="submission" date="2019-02" db="EMBL/GenBank/DDBJ databases">
        <title>Deep-cultivation of Planctomycetes and their phenomic and genomic characterization uncovers novel biology.</title>
        <authorList>
            <person name="Wiegand S."/>
            <person name="Jogler M."/>
            <person name="Boedeker C."/>
            <person name="Pinto D."/>
            <person name="Vollmers J."/>
            <person name="Rivas-Marin E."/>
            <person name="Kohn T."/>
            <person name="Peeters S.H."/>
            <person name="Heuer A."/>
            <person name="Rast P."/>
            <person name="Oberbeckmann S."/>
            <person name="Bunk B."/>
            <person name="Jeske O."/>
            <person name="Meyerdierks A."/>
            <person name="Storesund J.E."/>
            <person name="Kallscheuer N."/>
            <person name="Luecker S."/>
            <person name="Lage O.M."/>
            <person name="Pohl T."/>
            <person name="Merkel B.J."/>
            <person name="Hornburger P."/>
            <person name="Mueller R.-W."/>
            <person name="Bruemmer F."/>
            <person name="Labrenz M."/>
            <person name="Spormann A.M."/>
            <person name="Op Den Camp H."/>
            <person name="Overmann J."/>
            <person name="Amann R."/>
            <person name="Jetten M.S.M."/>
            <person name="Mascher T."/>
            <person name="Medema M.H."/>
            <person name="Devos D.P."/>
            <person name="Kaster A.-K."/>
            <person name="Ovreas L."/>
            <person name="Rohde M."/>
            <person name="Galperin M.Y."/>
            <person name="Jogler C."/>
        </authorList>
    </citation>
    <scope>NUCLEOTIDE SEQUENCE [LARGE SCALE GENOMIC DNA]</scope>
    <source>
        <strain evidence="7 8">Mal64</strain>
    </source>
</reference>
<evidence type="ECO:0000256" key="1">
    <source>
        <dbReference type="ARBA" id="ARBA00004370"/>
    </source>
</evidence>
<evidence type="ECO:0000256" key="2">
    <source>
        <dbReference type="ARBA" id="ARBA00009530"/>
    </source>
</evidence>
<feature type="transmembrane region" description="Helical" evidence="6">
    <location>
        <begin position="36"/>
        <end position="59"/>
    </location>
</feature>
<comment type="similarity">
    <text evidence="2">Belongs to the UPF0057 (PMP3) family.</text>
</comment>
<keyword evidence="4 6" id="KW-1133">Transmembrane helix</keyword>
<dbReference type="RefSeq" id="WP_146398700.1">
    <property type="nucleotide sequence ID" value="NZ_SJPQ01000001.1"/>
</dbReference>
<gene>
    <name evidence="7" type="ORF">Mal64_05200</name>
</gene>
<comment type="caution">
    <text evidence="7">The sequence shown here is derived from an EMBL/GenBank/DDBJ whole genome shotgun (WGS) entry which is preliminary data.</text>
</comment>
<keyword evidence="8" id="KW-1185">Reference proteome</keyword>
<dbReference type="InterPro" id="IPR000612">
    <property type="entry name" value="PMP3"/>
</dbReference>
<evidence type="ECO:0000313" key="7">
    <source>
        <dbReference type="EMBL" id="TWT90136.1"/>
    </source>
</evidence>